<protein>
    <submittedName>
        <fullName evidence="1">Glycoside hydrolase family 43 protein</fullName>
    </submittedName>
</protein>
<comment type="caution">
    <text evidence="1">The sequence shown here is derived from an EMBL/GenBank/DDBJ whole genome shotgun (WGS) entry which is preliminary data.</text>
</comment>
<evidence type="ECO:0000313" key="1">
    <source>
        <dbReference type="EMBL" id="MFM9329531.1"/>
    </source>
</evidence>
<reference evidence="1" key="1">
    <citation type="submission" date="2024-12" db="EMBL/GenBank/DDBJ databases">
        <authorList>
            <person name="Wu N."/>
        </authorList>
    </citation>
    <scope>NUCLEOTIDE SEQUENCE</scope>
    <source>
        <strain evidence="1">P15</strain>
    </source>
</reference>
<dbReference type="Proteomes" id="UP001631969">
    <property type="component" value="Unassembled WGS sequence"/>
</dbReference>
<sequence length="299" mass="33426">MKNKDLQIRDPFVFPVQEKQLYYLFGSTDKNIWGEGTGFDLYTSRDLEEWEGPFPAFRPDENFFAKRNFWAPEVHSYKGSFYMLATFRRTDNELLGTAILAADRVEGPYLPHSSGPVTPAEWACLDGTLHVDAVGEPWMVFCHEWTQTGDGEICAMRLNPDLRGAAGEPVRLFSASQAPWTERLASKSTPERAVYVTDGPFLHRDEEGRLLMLWASFSGNRYAQGVAVSPGGGIMGPWVHQPEPLYRENGGHGMLFRTFGGELMLALHAPNRTPEERPLFLPVAEGSGGGLSVRLLREG</sequence>
<proteinExistence type="predicted"/>
<dbReference type="EMBL" id="JBJURJ010000009">
    <property type="protein sequence ID" value="MFM9329531.1"/>
    <property type="molecule type" value="Genomic_DNA"/>
</dbReference>
<name>A0ACC7NZN4_9BACL</name>
<keyword evidence="1" id="KW-0378">Hydrolase</keyword>
<gene>
    <name evidence="1" type="ORF">ACI1P1_14655</name>
</gene>
<organism evidence="1 2">
    <name type="scientific">Paenibacillus mesotrionivorans</name>
    <dbReference type="NCBI Taxonomy" id="3160968"/>
    <lineage>
        <taxon>Bacteria</taxon>
        <taxon>Bacillati</taxon>
        <taxon>Bacillota</taxon>
        <taxon>Bacilli</taxon>
        <taxon>Bacillales</taxon>
        <taxon>Paenibacillaceae</taxon>
        <taxon>Paenibacillus</taxon>
    </lineage>
</organism>
<accession>A0ACC7NZN4</accession>
<evidence type="ECO:0000313" key="2">
    <source>
        <dbReference type="Proteomes" id="UP001631969"/>
    </source>
</evidence>
<keyword evidence="2" id="KW-1185">Reference proteome</keyword>